<dbReference type="Proteomes" id="UP000233766">
    <property type="component" value="Unassembled WGS sequence"/>
</dbReference>
<comment type="caution">
    <text evidence="2">The sequence shown here is derived from an EMBL/GenBank/DDBJ whole genome shotgun (WGS) entry which is preliminary data.</text>
</comment>
<dbReference type="Gene3D" id="3.30.450.30">
    <property type="entry name" value="Dynein light chain 2a, cytoplasmic"/>
    <property type="match status" value="1"/>
</dbReference>
<gene>
    <name evidence="2" type="ORF">ATK86_6511</name>
</gene>
<dbReference type="PANTHER" id="PTHR36222:SF1">
    <property type="entry name" value="SERINE PROTEASE INHIBITOR RV3364C"/>
    <property type="match status" value="1"/>
</dbReference>
<dbReference type="SUPFAM" id="SSF103196">
    <property type="entry name" value="Roadblock/LC7 domain"/>
    <property type="match status" value="1"/>
</dbReference>
<evidence type="ECO:0000313" key="2">
    <source>
        <dbReference type="EMBL" id="PKV82028.1"/>
    </source>
</evidence>
<name>A0A2N3VK95_9NOCA</name>
<feature type="domain" description="Roadblock/LAMTOR2" evidence="1">
    <location>
        <begin position="8"/>
        <end position="98"/>
    </location>
</feature>
<evidence type="ECO:0000259" key="1">
    <source>
        <dbReference type="SMART" id="SM00960"/>
    </source>
</evidence>
<accession>A0A2N3VK95</accession>
<protein>
    <submittedName>
        <fullName evidence="2">Putative regulator of Ras-like GTPase activity (Roadblock/LC7/MglB family)</fullName>
    </submittedName>
</protein>
<proteinExistence type="predicted"/>
<dbReference type="InterPro" id="IPR053141">
    <property type="entry name" value="Mycobact_SerProt_Inhib_Rv3364c"/>
</dbReference>
<organism evidence="2 3">
    <name type="scientific">Nocardia fluminea</name>
    <dbReference type="NCBI Taxonomy" id="134984"/>
    <lineage>
        <taxon>Bacteria</taxon>
        <taxon>Bacillati</taxon>
        <taxon>Actinomycetota</taxon>
        <taxon>Actinomycetes</taxon>
        <taxon>Mycobacteriales</taxon>
        <taxon>Nocardiaceae</taxon>
        <taxon>Nocardia</taxon>
    </lineage>
</organism>
<reference evidence="2 3" key="1">
    <citation type="submission" date="2017-12" db="EMBL/GenBank/DDBJ databases">
        <title>Sequencing the genomes of 1000 Actinobacteria strains.</title>
        <authorList>
            <person name="Klenk H.-P."/>
        </authorList>
    </citation>
    <scope>NUCLEOTIDE SEQUENCE [LARGE SCALE GENOMIC DNA]</scope>
    <source>
        <strain evidence="2 3">DSM 44489</strain>
    </source>
</reference>
<sequence>MAVATDLDWLLDDMVARLPGVRYAVVLSADGLLLGCSAALGRDDAERFCAMAAAMHSLARGAGRQFGVGGVCQTLIELDRGALFVTAAGANACLALLAEDDADLAMAAYEVNRTVDRVGAHLSASARRGNG</sequence>
<dbReference type="EMBL" id="PJMW01000002">
    <property type="protein sequence ID" value="PKV82028.1"/>
    <property type="molecule type" value="Genomic_DNA"/>
</dbReference>
<dbReference type="PANTHER" id="PTHR36222">
    <property type="entry name" value="SERINE PROTEASE INHIBITOR RV3364C"/>
    <property type="match status" value="1"/>
</dbReference>
<dbReference type="Pfam" id="PF03259">
    <property type="entry name" value="Robl_LC7"/>
    <property type="match status" value="1"/>
</dbReference>
<evidence type="ECO:0000313" key="3">
    <source>
        <dbReference type="Proteomes" id="UP000233766"/>
    </source>
</evidence>
<keyword evidence="3" id="KW-1185">Reference proteome</keyword>
<dbReference type="SMART" id="SM00960">
    <property type="entry name" value="Robl_LC7"/>
    <property type="match status" value="1"/>
</dbReference>
<dbReference type="InterPro" id="IPR004942">
    <property type="entry name" value="Roadblock/LAMTOR2_dom"/>
</dbReference>
<dbReference type="AlphaFoldDB" id="A0A2N3VK95"/>